<sequence length="139" mass="16203">MKKEEIGYRIKLIEKSIQAIRTSFPKTQERFSKMGLAKDGIYKQLEFAIQNLLDALNEISSSLELGAVSYRGIIENLHKEKIIDDELKEKLDFLVQLRDVLVYNYDILNDEIAFKNMEEYLQFLEEGLKFLTSFLEGEG</sequence>
<dbReference type="GO" id="GO:0110001">
    <property type="term" value="C:toxin-antitoxin complex"/>
    <property type="evidence" value="ECO:0007669"/>
    <property type="project" value="InterPro"/>
</dbReference>
<evidence type="ECO:0000256" key="5">
    <source>
        <dbReference type="ARBA" id="ARBA00024207"/>
    </source>
</evidence>
<dbReference type="InterPro" id="IPR052379">
    <property type="entry name" value="Type_VII_TA_RNase"/>
</dbReference>
<keyword evidence="2" id="KW-1277">Toxin-antitoxin system</keyword>
<proteinExistence type="inferred from homology"/>
<name>H3ZNV2_THELN</name>
<dbReference type="OrthoDB" id="25331at2157"/>
<dbReference type="STRING" id="523849.OCC_11677"/>
<comment type="similarity">
    <text evidence="5">Belongs to the HepT RNase toxin family.</text>
</comment>
<organism evidence="6 7">
    <name type="scientific">Thermococcus litoralis (strain ATCC 51850 / DSM 5473 / JCM 8560 / NS-C)</name>
    <dbReference type="NCBI Taxonomy" id="523849"/>
    <lineage>
        <taxon>Archaea</taxon>
        <taxon>Methanobacteriati</taxon>
        <taxon>Methanobacteriota</taxon>
        <taxon>Thermococci</taxon>
        <taxon>Thermococcales</taxon>
        <taxon>Thermococcaceae</taxon>
        <taxon>Thermococcus</taxon>
    </lineage>
</organism>
<evidence type="ECO:0000256" key="2">
    <source>
        <dbReference type="ARBA" id="ARBA00022649"/>
    </source>
</evidence>
<dbReference type="EMBL" id="CP006670">
    <property type="protein sequence ID" value="EHR78368.1"/>
    <property type="molecule type" value="Genomic_DNA"/>
</dbReference>
<dbReference type="InterPro" id="IPR037038">
    <property type="entry name" value="HepT-like_sf"/>
</dbReference>
<dbReference type="Proteomes" id="UP000015502">
    <property type="component" value="Chromosome"/>
</dbReference>
<dbReference type="PaxDb" id="523849-OCC_11677"/>
<dbReference type="InterPro" id="IPR008201">
    <property type="entry name" value="HepT-like"/>
</dbReference>
<evidence type="ECO:0000256" key="1">
    <source>
        <dbReference type="ARBA" id="ARBA00022553"/>
    </source>
</evidence>
<gene>
    <name evidence="6" type="ORF">OCC_11677</name>
</gene>
<protein>
    <recommendedName>
        <fullName evidence="8">DUF86 domain-containing protein</fullName>
    </recommendedName>
</protein>
<reference evidence="6 7" key="1">
    <citation type="journal article" date="2012" name="J. Bacteriol.">
        <title>Genome sequence of the model hyperthermophilic archaeon Thermococcus litoralis NS-C.</title>
        <authorList>
            <person name="Gardner A.F."/>
            <person name="Kumar S."/>
            <person name="Perler F.B."/>
        </authorList>
    </citation>
    <scope>NUCLEOTIDE SEQUENCE [LARGE SCALE GENOMIC DNA]</scope>
    <source>
        <strain evidence="7">ATCC 51850 / DSM 5473 / JCM 8560 / NS-C</strain>
    </source>
</reference>
<evidence type="ECO:0000313" key="7">
    <source>
        <dbReference type="Proteomes" id="UP000015502"/>
    </source>
</evidence>
<dbReference type="Pfam" id="PF01934">
    <property type="entry name" value="HepT-like"/>
    <property type="match status" value="1"/>
</dbReference>
<dbReference type="RefSeq" id="WP_004068514.1">
    <property type="nucleotide sequence ID" value="NC_022084.1"/>
</dbReference>
<evidence type="ECO:0008006" key="8">
    <source>
        <dbReference type="Google" id="ProtNLM"/>
    </source>
</evidence>
<dbReference type="KEGG" id="tlt:OCC_11677"/>
<dbReference type="NCBIfam" id="NF047751">
    <property type="entry name" value="HepT_toxin"/>
    <property type="match status" value="1"/>
</dbReference>
<dbReference type="Gene3D" id="1.20.120.580">
    <property type="entry name" value="bsu32300-like"/>
    <property type="match status" value="1"/>
</dbReference>
<dbReference type="GeneID" id="16550040"/>
<dbReference type="HOGENOM" id="CLU_142825_1_0_2"/>
<evidence type="ECO:0000256" key="4">
    <source>
        <dbReference type="ARBA" id="ARBA00022801"/>
    </source>
</evidence>
<dbReference type="AlphaFoldDB" id="H3ZNV2"/>
<keyword evidence="1" id="KW-0597">Phosphoprotein</keyword>
<keyword evidence="3" id="KW-0540">Nuclease</keyword>
<dbReference type="PANTHER" id="PTHR33397:SF5">
    <property type="entry name" value="RNASE YUTE-RELATED"/>
    <property type="match status" value="1"/>
</dbReference>
<evidence type="ECO:0000256" key="3">
    <source>
        <dbReference type="ARBA" id="ARBA00022722"/>
    </source>
</evidence>
<evidence type="ECO:0000313" key="6">
    <source>
        <dbReference type="EMBL" id="EHR78368.1"/>
    </source>
</evidence>
<dbReference type="PANTHER" id="PTHR33397">
    <property type="entry name" value="UPF0331 PROTEIN YUTE"/>
    <property type="match status" value="1"/>
</dbReference>
<accession>H3ZNV2</accession>
<dbReference type="GO" id="GO:0016787">
    <property type="term" value="F:hydrolase activity"/>
    <property type="evidence" value="ECO:0007669"/>
    <property type="project" value="UniProtKB-KW"/>
</dbReference>
<keyword evidence="7" id="KW-1185">Reference proteome</keyword>
<dbReference type="GO" id="GO:0004540">
    <property type="term" value="F:RNA nuclease activity"/>
    <property type="evidence" value="ECO:0007669"/>
    <property type="project" value="InterPro"/>
</dbReference>
<keyword evidence="4" id="KW-0378">Hydrolase</keyword>